<evidence type="ECO:0000256" key="2">
    <source>
        <dbReference type="ARBA" id="ARBA00022475"/>
    </source>
</evidence>
<dbReference type="EMBL" id="JAAAMJ010000009">
    <property type="protein sequence ID" value="NDV87682.1"/>
    <property type="molecule type" value="Genomic_DNA"/>
</dbReference>
<evidence type="ECO:0000313" key="9">
    <source>
        <dbReference type="Proteomes" id="UP000476332"/>
    </source>
</evidence>
<feature type="domain" description="VTT" evidence="7">
    <location>
        <begin position="51"/>
        <end position="167"/>
    </location>
</feature>
<evidence type="ECO:0000256" key="3">
    <source>
        <dbReference type="ARBA" id="ARBA00022692"/>
    </source>
</evidence>
<evidence type="ECO:0000256" key="6">
    <source>
        <dbReference type="SAM" id="Phobius"/>
    </source>
</evidence>
<keyword evidence="9" id="KW-1185">Reference proteome</keyword>
<proteinExistence type="predicted"/>
<dbReference type="PANTHER" id="PTHR42709:SF6">
    <property type="entry name" value="UNDECAPRENYL PHOSPHATE TRANSPORTER A"/>
    <property type="match status" value="1"/>
</dbReference>
<evidence type="ECO:0000256" key="4">
    <source>
        <dbReference type="ARBA" id="ARBA00022989"/>
    </source>
</evidence>
<feature type="transmembrane region" description="Helical" evidence="6">
    <location>
        <begin position="147"/>
        <end position="165"/>
    </location>
</feature>
<feature type="transmembrane region" description="Helical" evidence="6">
    <location>
        <begin position="65"/>
        <end position="87"/>
    </location>
</feature>
<evidence type="ECO:0000313" key="8">
    <source>
        <dbReference type="EMBL" id="NDV87682.1"/>
    </source>
</evidence>
<sequence length="199" mass="21298">MAGLVGLSAIPFMAFGERFEAGEFLAFIQSDSPWAAVLGVAAMAADLVIPFPAQAIMTNFGMSRGWFMGGLLGSAGTFTAGFLAYWLCRLLGQRAVNFIAGEEDAARLKSFFERHGFWSIAVSRWIPLVPEVISSLAGAARMAQWRFMAGNLIGSLSVGFAYSTLGSMDSVPGYVLFAISIAIPVLMLGIFTLVLARSY</sequence>
<dbReference type="GO" id="GO:0005886">
    <property type="term" value="C:plasma membrane"/>
    <property type="evidence" value="ECO:0007669"/>
    <property type="project" value="UniProtKB-SubCell"/>
</dbReference>
<accession>A0A6L9MJ88</accession>
<protein>
    <submittedName>
        <fullName evidence="8">DedA family protein</fullName>
    </submittedName>
</protein>
<keyword evidence="4 6" id="KW-1133">Transmembrane helix</keyword>
<dbReference type="InterPro" id="IPR051311">
    <property type="entry name" value="DedA_domain"/>
</dbReference>
<feature type="transmembrane region" description="Helical" evidence="6">
    <location>
        <begin position="32"/>
        <end position="53"/>
    </location>
</feature>
<evidence type="ECO:0000259" key="7">
    <source>
        <dbReference type="Pfam" id="PF09335"/>
    </source>
</evidence>
<feature type="transmembrane region" description="Helical" evidence="6">
    <location>
        <begin position="171"/>
        <end position="196"/>
    </location>
</feature>
<dbReference type="AlphaFoldDB" id="A0A6L9MJ88"/>
<keyword evidence="5 6" id="KW-0472">Membrane</keyword>
<comment type="caution">
    <text evidence="8">The sequence shown here is derived from an EMBL/GenBank/DDBJ whole genome shotgun (WGS) entry which is preliminary data.</text>
</comment>
<dbReference type="PANTHER" id="PTHR42709">
    <property type="entry name" value="ALKALINE PHOSPHATASE LIKE PROTEIN"/>
    <property type="match status" value="1"/>
</dbReference>
<name>A0A6L9MJ88_9HYPH</name>
<evidence type="ECO:0000256" key="5">
    <source>
        <dbReference type="ARBA" id="ARBA00023136"/>
    </source>
</evidence>
<dbReference type="Pfam" id="PF09335">
    <property type="entry name" value="VTT_dom"/>
    <property type="match status" value="1"/>
</dbReference>
<reference evidence="8 9" key="1">
    <citation type="submission" date="2020-01" db="EMBL/GenBank/DDBJ databases">
        <title>Genomes of bacteria type strains.</title>
        <authorList>
            <person name="Chen J."/>
            <person name="Zhu S."/>
            <person name="Chen J."/>
        </authorList>
    </citation>
    <scope>NUCLEOTIDE SEQUENCE [LARGE SCALE GENOMIC DNA]</scope>
    <source>
        <strain evidence="8 9">KCTC 52919</strain>
    </source>
</reference>
<keyword evidence="3 6" id="KW-0812">Transmembrane</keyword>
<dbReference type="Proteomes" id="UP000476332">
    <property type="component" value="Unassembled WGS sequence"/>
</dbReference>
<organism evidence="8 9">
    <name type="scientific">Aurantimonas aggregata</name>
    <dbReference type="NCBI Taxonomy" id="2047720"/>
    <lineage>
        <taxon>Bacteria</taxon>
        <taxon>Pseudomonadati</taxon>
        <taxon>Pseudomonadota</taxon>
        <taxon>Alphaproteobacteria</taxon>
        <taxon>Hyphomicrobiales</taxon>
        <taxon>Aurantimonadaceae</taxon>
        <taxon>Aurantimonas</taxon>
    </lineage>
</organism>
<evidence type="ECO:0000256" key="1">
    <source>
        <dbReference type="ARBA" id="ARBA00004651"/>
    </source>
</evidence>
<keyword evidence="2" id="KW-1003">Cell membrane</keyword>
<dbReference type="InterPro" id="IPR032816">
    <property type="entry name" value="VTT_dom"/>
</dbReference>
<comment type="subcellular location">
    <subcellularLocation>
        <location evidence="1">Cell membrane</location>
        <topology evidence="1">Multi-pass membrane protein</topology>
    </subcellularLocation>
</comment>
<gene>
    <name evidence="8" type="ORF">GTW51_13320</name>
</gene>